<accession>A0A0A9EBI6</accession>
<proteinExistence type="predicted"/>
<name>A0A0A9EBI6_ARUDO</name>
<dbReference type="AlphaFoldDB" id="A0A0A9EBI6"/>
<sequence>MEVTADWFYIFAGRAAIILLSLTFCVSNVEYRLHLLLNCLQASLWMGLMG</sequence>
<dbReference type="EMBL" id="GBRH01200479">
    <property type="protein sequence ID" value="JAD97416.1"/>
    <property type="molecule type" value="Transcribed_RNA"/>
</dbReference>
<organism evidence="2">
    <name type="scientific">Arundo donax</name>
    <name type="common">Giant reed</name>
    <name type="synonym">Donax arundinaceus</name>
    <dbReference type="NCBI Taxonomy" id="35708"/>
    <lineage>
        <taxon>Eukaryota</taxon>
        <taxon>Viridiplantae</taxon>
        <taxon>Streptophyta</taxon>
        <taxon>Embryophyta</taxon>
        <taxon>Tracheophyta</taxon>
        <taxon>Spermatophyta</taxon>
        <taxon>Magnoliopsida</taxon>
        <taxon>Liliopsida</taxon>
        <taxon>Poales</taxon>
        <taxon>Poaceae</taxon>
        <taxon>PACMAD clade</taxon>
        <taxon>Arundinoideae</taxon>
        <taxon>Arundineae</taxon>
        <taxon>Arundo</taxon>
    </lineage>
</organism>
<evidence type="ECO:0000256" key="1">
    <source>
        <dbReference type="SAM" id="Phobius"/>
    </source>
</evidence>
<keyword evidence="1" id="KW-0812">Transmembrane</keyword>
<protein>
    <submittedName>
        <fullName evidence="2">Uncharacterized protein</fullName>
    </submittedName>
</protein>
<evidence type="ECO:0000313" key="2">
    <source>
        <dbReference type="EMBL" id="JAD97416.1"/>
    </source>
</evidence>
<keyword evidence="1" id="KW-1133">Transmembrane helix</keyword>
<reference evidence="2" key="2">
    <citation type="journal article" date="2015" name="Data Brief">
        <title>Shoot transcriptome of the giant reed, Arundo donax.</title>
        <authorList>
            <person name="Barrero R.A."/>
            <person name="Guerrero F.D."/>
            <person name="Moolhuijzen P."/>
            <person name="Goolsby J.A."/>
            <person name="Tidwell J."/>
            <person name="Bellgard S.E."/>
            <person name="Bellgard M.I."/>
        </authorList>
    </citation>
    <scope>NUCLEOTIDE SEQUENCE</scope>
    <source>
        <tissue evidence="2">Shoot tissue taken approximately 20 cm above the soil surface</tissue>
    </source>
</reference>
<keyword evidence="1" id="KW-0472">Membrane</keyword>
<reference evidence="2" key="1">
    <citation type="submission" date="2014-09" db="EMBL/GenBank/DDBJ databases">
        <authorList>
            <person name="Magalhaes I.L.F."/>
            <person name="Oliveira U."/>
            <person name="Santos F.R."/>
            <person name="Vidigal T.H.D.A."/>
            <person name="Brescovit A.D."/>
            <person name="Santos A.J."/>
        </authorList>
    </citation>
    <scope>NUCLEOTIDE SEQUENCE</scope>
    <source>
        <tissue evidence="2">Shoot tissue taken approximately 20 cm above the soil surface</tissue>
    </source>
</reference>
<feature type="transmembrane region" description="Helical" evidence="1">
    <location>
        <begin position="6"/>
        <end position="26"/>
    </location>
</feature>